<dbReference type="InterPro" id="IPR000515">
    <property type="entry name" value="MetI-like"/>
</dbReference>
<evidence type="ECO:0000313" key="10">
    <source>
        <dbReference type="EMBL" id="PKR77912.1"/>
    </source>
</evidence>
<dbReference type="GO" id="GO:0005886">
    <property type="term" value="C:plasma membrane"/>
    <property type="evidence" value="ECO:0007669"/>
    <property type="project" value="UniProtKB-SubCell"/>
</dbReference>
<accession>A0A2I0QU88</accession>
<dbReference type="PANTHER" id="PTHR32243:SF34">
    <property type="entry name" value="GALACTOOLIGOSACCHARIDES TRANSPORT SYSTEM PERMEASE PROTEIN GANQ"/>
    <property type="match status" value="1"/>
</dbReference>
<dbReference type="Gene3D" id="1.10.3720.10">
    <property type="entry name" value="MetI-like"/>
    <property type="match status" value="1"/>
</dbReference>
<evidence type="ECO:0000313" key="11">
    <source>
        <dbReference type="Proteomes" id="UP000243524"/>
    </source>
</evidence>
<dbReference type="SUPFAM" id="SSF161098">
    <property type="entry name" value="MetI-like"/>
    <property type="match status" value="1"/>
</dbReference>
<dbReference type="EMBL" id="PJNH01000002">
    <property type="protein sequence ID" value="PKR77912.1"/>
    <property type="molecule type" value="Genomic_DNA"/>
</dbReference>
<evidence type="ECO:0000256" key="5">
    <source>
        <dbReference type="ARBA" id="ARBA00022692"/>
    </source>
</evidence>
<feature type="transmembrane region" description="Helical" evidence="8">
    <location>
        <begin position="12"/>
        <end position="33"/>
    </location>
</feature>
<comment type="caution">
    <text evidence="10">The sequence shown here is derived from an EMBL/GenBank/DDBJ whole genome shotgun (WGS) entry which is preliminary data.</text>
</comment>
<dbReference type="GO" id="GO:0015423">
    <property type="term" value="F:ABC-type maltose transporter activity"/>
    <property type="evidence" value="ECO:0007669"/>
    <property type="project" value="TreeGrafter"/>
</dbReference>
<feature type="transmembrane region" description="Helical" evidence="8">
    <location>
        <begin position="140"/>
        <end position="164"/>
    </location>
</feature>
<keyword evidence="4" id="KW-0762">Sugar transport</keyword>
<comment type="similarity">
    <text evidence="8">Belongs to the binding-protein-dependent transport system permease family.</text>
</comment>
<evidence type="ECO:0000256" key="1">
    <source>
        <dbReference type="ARBA" id="ARBA00004651"/>
    </source>
</evidence>
<feature type="domain" description="ABC transmembrane type-1" evidence="9">
    <location>
        <begin position="73"/>
        <end position="265"/>
    </location>
</feature>
<keyword evidence="5 8" id="KW-0812">Transmembrane</keyword>
<dbReference type="Proteomes" id="UP000243524">
    <property type="component" value="Unassembled WGS sequence"/>
</dbReference>
<dbReference type="PROSITE" id="PS50928">
    <property type="entry name" value="ABC_TM1"/>
    <property type="match status" value="1"/>
</dbReference>
<protein>
    <submittedName>
        <fullName evidence="10">Sugar ABC transporter permease</fullName>
    </submittedName>
</protein>
<dbReference type="InterPro" id="IPR050901">
    <property type="entry name" value="BP-dep_ABC_trans_perm"/>
</dbReference>
<feature type="transmembrane region" description="Helical" evidence="8">
    <location>
        <begin position="71"/>
        <end position="98"/>
    </location>
</feature>
<name>A0A2I0QU88_9BACI</name>
<dbReference type="OrthoDB" id="9794684at2"/>
<dbReference type="AlphaFoldDB" id="A0A2I0QU88"/>
<feature type="transmembrane region" description="Helical" evidence="8">
    <location>
        <begin position="185"/>
        <end position="207"/>
    </location>
</feature>
<dbReference type="GO" id="GO:0042956">
    <property type="term" value="P:maltodextrin transmembrane transport"/>
    <property type="evidence" value="ECO:0007669"/>
    <property type="project" value="TreeGrafter"/>
</dbReference>
<keyword evidence="11" id="KW-1185">Reference proteome</keyword>
<keyword evidence="6 8" id="KW-1133">Transmembrane helix</keyword>
<dbReference type="CDD" id="cd06261">
    <property type="entry name" value="TM_PBP2"/>
    <property type="match status" value="1"/>
</dbReference>
<dbReference type="PANTHER" id="PTHR32243">
    <property type="entry name" value="MALTOSE TRANSPORT SYSTEM PERMEASE-RELATED"/>
    <property type="match status" value="1"/>
</dbReference>
<evidence type="ECO:0000256" key="3">
    <source>
        <dbReference type="ARBA" id="ARBA00022475"/>
    </source>
</evidence>
<dbReference type="FunFam" id="1.10.3720.10:FF:000034">
    <property type="entry name" value="Sugar ABC transporter permease"/>
    <property type="match status" value="1"/>
</dbReference>
<proteinExistence type="inferred from homology"/>
<feature type="transmembrane region" description="Helical" evidence="8">
    <location>
        <begin position="110"/>
        <end position="134"/>
    </location>
</feature>
<dbReference type="RefSeq" id="WP_101331520.1">
    <property type="nucleotide sequence ID" value="NZ_PJNH01000002.1"/>
</dbReference>
<evidence type="ECO:0000256" key="8">
    <source>
        <dbReference type="RuleBase" id="RU363032"/>
    </source>
</evidence>
<evidence type="ECO:0000256" key="2">
    <source>
        <dbReference type="ARBA" id="ARBA00022448"/>
    </source>
</evidence>
<dbReference type="InterPro" id="IPR035906">
    <property type="entry name" value="MetI-like_sf"/>
</dbReference>
<keyword evidence="3" id="KW-1003">Cell membrane</keyword>
<feature type="transmembrane region" description="Helical" evidence="8">
    <location>
        <begin position="247"/>
        <end position="265"/>
    </location>
</feature>
<dbReference type="Pfam" id="PF00528">
    <property type="entry name" value="BPD_transp_1"/>
    <property type="match status" value="1"/>
</dbReference>
<reference evidence="10 11" key="1">
    <citation type="submission" date="2017-06" db="EMBL/GenBank/DDBJ databases">
        <title>the draft geome sequence of Illustriluteabacillus marina B3227.</title>
        <authorList>
            <person name="He R.-H."/>
            <person name="Du Z.-J."/>
        </authorList>
    </citation>
    <scope>NUCLEOTIDE SEQUENCE [LARGE SCALE GENOMIC DNA]</scope>
    <source>
        <strain evidence="10 11">B3227</strain>
    </source>
</reference>
<organism evidence="10 11">
    <name type="scientific">Halalkalibacillus sediminis</name>
    <dbReference type="NCBI Taxonomy" id="2018042"/>
    <lineage>
        <taxon>Bacteria</taxon>
        <taxon>Bacillati</taxon>
        <taxon>Bacillota</taxon>
        <taxon>Bacilli</taxon>
        <taxon>Bacillales</taxon>
        <taxon>Bacillaceae</taxon>
        <taxon>Halalkalibacillus</taxon>
    </lineage>
</organism>
<keyword evidence="7 8" id="KW-0472">Membrane</keyword>
<sequence>MDMKTSKWIRLTITYFVIFMVMVVILYPVLWVFGSSLNPGNSLSGSSMFPEDATFKHYKELFDPEKSDYLIWYWNTLKICFLTMIITVAMIAFMAYAFSRYRFVGRKYGLMTFLILQMIPNFAALIAIYVLAVVSGLIDTHIALILIYVGGLLPMNTWLAKGYFETIPKELDESAKMDGAGHFKIFWSIILPLVKPILSVIALFAFITPFTDFILARVILRSESNYTLAVGLYDMVANNFGAEFTKFAAGAVLIAIPISILFLSLQRYLISGLTSGGTKG</sequence>
<evidence type="ECO:0000256" key="7">
    <source>
        <dbReference type="ARBA" id="ARBA00023136"/>
    </source>
</evidence>
<gene>
    <name evidence="10" type="ORF">CEY16_08280</name>
</gene>
<evidence type="ECO:0000256" key="6">
    <source>
        <dbReference type="ARBA" id="ARBA00022989"/>
    </source>
</evidence>
<comment type="subcellular location">
    <subcellularLocation>
        <location evidence="1 8">Cell membrane</location>
        <topology evidence="1 8">Multi-pass membrane protein</topology>
    </subcellularLocation>
</comment>
<evidence type="ECO:0000259" key="9">
    <source>
        <dbReference type="PROSITE" id="PS50928"/>
    </source>
</evidence>
<keyword evidence="2 8" id="KW-0813">Transport</keyword>
<evidence type="ECO:0000256" key="4">
    <source>
        <dbReference type="ARBA" id="ARBA00022597"/>
    </source>
</evidence>